<organism evidence="7">
    <name type="scientific">Laccaria bicolor (strain S238N-H82 / ATCC MYA-4686)</name>
    <name type="common">Bicoloured deceiver</name>
    <name type="synonym">Laccaria laccata var. bicolor</name>
    <dbReference type="NCBI Taxonomy" id="486041"/>
    <lineage>
        <taxon>Eukaryota</taxon>
        <taxon>Fungi</taxon>
        <taxon>Dikarya</taxon>
        <taxon>Basidiomycota</taxon>
        <taxon>Agaricomycotina</taxon>
        <taxon>Agaricomycetes</taxon>
        <taxon>Agaricomycetidae</taxon>
        <taxon>Agaricales</taxon>
        <taxon>Agaricineae</taxon>
        <taxon>Hydnangiaceae</taxon>
        <taxon>Laccaria</taxon>
    </lineage>
</organism>
<dbReference type="OrthoDB" id="5424500at2759"/>
<dbReference type="KEGG" id="lbc:LACBIDRAFT_295667"/>
<keyword evidence="7" id="KW-1185">Reference proteome</keyword>
<gene>
    <name evidence="6" type="ORF">LACBIDRAFT_295667</name>
</gene>
<dbReference type="SUPFAM" id="SSF52540">
    <property type="entry name" value="P-loop containing nucleoside triphosphate hydrolases"/>
    <property type="match status" value="1"/>
</dbReference>
<feature type="compositionally biased region" description="Basic and acidic residues" evidence="4">
    <location>
        <begin position="292"/>
        <end position="312"/>
    </location>
</feature>
<dbReference type="InterPro" id="IPR045379">
    <property type="entry name" value="Crinkler_N"/>
</dbReference>
<dbReference type="GO" id="GO:0005576">
    <property type="term" value="C:extracellular region"/>
    <property type="evidence" value="ECO:0007669"/>
    <property type="project" value="UniProtKB-SubCell"/>
</dbReference>
<dbReference type="HOGENOM" id="CLU_018876_1_1_1"/>
<sequence>MVEVKRFWCLLLDNGAIEPFFVDIGLDGMVVELKEVIRSSKNCMRQYDARDIALYKLKEPIPMVSSTDLLQSIKNKGEIETFAVQLEDPFESLTGLLAPTAIATSSSAGSVLSNADDDLTLYCWVLNASDAPFPIDIGKSKGVGHLKRMIKKENEHKFAAIDADKLVIWKVGESSLCVSRHLIFGKLSSPIPSAEIGVTLRDIQSPQQIPGCVELNALDELSEHFSSAPRKHLHIIVEAPTRMSNSILAQAPGGLAVHMSTDLHFALEEDSGPPSKRARLTSPENQPSPKRQCLDGKQNDEQDQLPKSDSSDSNKSQPTINSCWSPRSNTVRGLYNILREERLVQVRGTPGCGKTTLNHLLHAYIVEKQPFASVLSINSWPPPGQTNGSFEERLKLIDPRYPNPGLVTFMLFDEGQDSYSDEYLWNTFFKGVQGGHFKDYRVILFCSYGSPSARPVSYKHSIEPIGLLLTRAEFNEVVARHERKLNLHPDLLDHFFHLTVGHVGAVIDLLRITSYQRVAEMRKGMPFTVDAFNAENPTGSLIIQLQGGPFGRGVPQARELSQDLSITSFFRTLIRDGVFEEREAEQEAVRACHRNGWIHSYINAESTTCYTFPSPLHSAYVSWLLKPSDDMPTYRSVFDLCFAAISKFKPSQMHTPIRRVGASHAIDPLPEAQYQDEFYRTVFSATAGSVCISPEFASARGAHLVGRIDFFIPTVKWGIEIIRDGHQLSEHNSRFTRSGAYGAWLKSGDMTDYILLDFRTKSLRKCHPDIPNLFHIVFGDGYQTATVYDNQLKQVGGTIALLENHF</sequence>
<dbReference type="EMBL" id="DS547144">
    <property type="protein sequence ID" value="EDR01020.1"/>
    <property type="molecule type" value="Genomic_DNA"/>
</dbReference>
<keyword evidence="3" id="KW-0964">Secreted</keyword>
<dbReference type="STRING" id="486041.B0DWP7"/>
<evidence type="ECO:0000256" key="2">
    <source>
        <dbReference type="ARBA" id="ARBA00004613"/>
    </source>
</evidence>
<accession>B0DWP7</accession>
<proteinExistence type="predicted"/>
<dbReference type="GO" id="GO:0043657">
    <property type="term" value="C:host cell"/>
    <property type="evidence" value="ECO:0007669"/>
    <property type="project" value="UniProtKB-SubCell"/>
</dbReference>
<reference evidence="6 7" key="1">
    <citation type="journal article" date="2008" name="Nature">
        <title>The genome of Laccaria bicolor provides insights into mycorrhizal symbiosis.</title>
        <authorList>
            <person name="Martin F."/>
            <person name="Aerts A."/>
            <person name="Ahren D."/>
            <person name="Brun A."/>
            <person name="Danchin E.G.J."/>
            <person name="Duchaussoy F."/>
            <person name="Gibon J."/>
            <person name="Kohler A."/>
            <person name="Lindquist E."/>
            <person name="Pereda V."/>
            <person name="Salamov A."/>
            <person name="Shapiro H.J."/>
            <person name="Wuyts J."/>
            <person name="Blaudez D."/>
            <person name="Buee M."/>
            <person name="Brokstein P."/>
            <person name="Canbaeck B."/>
            <person name="Cohen D."/>
            <person name="Courty P.E."/>
            <person name="Coutinho P.M."/>
            <person name="Delaruelle C."/>
            <person name="Detter J.C."/>
            <person name="Deveau A."/>
            <person name="DiFazio S."/>
            <person name="Duplessis S."/>
            <person name="Fraissinet-Tachet L."/>
            <person name="Lucic E."/>
            <person name="Frey-Klett P."/>
            <person name="Fourrey C."/>
            <person name="Feussner I."/>
            <person name="Gay G."/>
            <person name="Grimwood J."/>
            <person name="Hoegger P.J."/>
            <person name="Jain P."/>
            <person name="Kilaru S."/>
            <person name="Labbe J."/>
            <person name="Lin Y.C."/>
            <person name="Legue V."/>
            <person name="Le Tacon F."/>
            <person name="Marmeisse R."/>
            <person name="Melayah D."/>
            <person name="Montanini B."/>
            <person name="Muratet M."/>
            <person name="Nehls U."/>
            <person name="Niculita-Hirzel H."/>
            <person name="Oudot-Le Secq M.P."/>
            <person name="Peter M."/>
            <person name="Quesneville H."/>
            <person name="Rajashekar B."/>
            <person name="Reich M."/>
            <person name="Rouhier N."/>
            <person name="Schmutz J."/>
            <person name="Yin T."/>
            <person name="Chalot M."/>
            <person name="Henrissat B."/>
            <person name="Kuees U."/>
            <person name="Lucas S."/>
            <person name="Van de Peer Y."/>
            <person name="Podila G.K."/>
            <person name="Polle A."/>
            <person name="Pukkila P.J."/>
            <person name="Richardson P.M."/>
            <person name="Rouze P."/>
            <person name="Sanders I.R."/>
            <person name="Stajich J.E."/>
            <person name="Tunlid A."/>
            <person name="Tuskan G."/>
            <person name="Grigoriev I.V."/>
        </authorList>
    </citation>
    <scope>NUCLEOTIDE SEQUENCE [LARGE SCALE GENOMIC DNA]</scope>
    <source>
        <strain evidence="7">S238N-H82 / ATCC MYA-4686</strain>
    </source>
</reference>
<dbReference type="GeneID" id="6084062"/>
<dbReference type="InterPro" id="IPR027417">
    <property type="entry name" value="P-loop_NTPase"/>
</dbReference>
<dbReference type="RefSeq" id="XP_001888415.1">
    <property type="nucleotide sequence ID" value="XM_001888380.1"/>
</dbReference>
<evidence type="ECO:0000313" key="7">
    <source>
        <dbReference type="Proteomes" id="UP000001194"/>
    </source>
</evidence>
<evidence type="ECO:0000256" key="4">
    <source>
        <dbReference type="SAM" id="MobiDB-lite"/>
    </source>
</evidence>
<name>B0DWP7_LACBS</name>
<comment type="subcellular location">
    <subcellularLocation>
        <location evidence="1">Host cell</location>
    </subcellularLocation>
    <subcellularLocation>
        <location evidence="2">Secreted</location>
    </subcellularLocation>
</comment>
<evidence type="ECO:0000256" key="1">
    <source>
        <dbReference type="ARBA" id="ARBA00004340"/>
    </source>
</evidence>
<evidence type="ECO:0000259" key="5">
    <source>
        <dbReference type="Pfam" id="PF20147"/>
    </source>
</evidence>
<feature type="domain" description="Crinkler effector protein N-terminal" evidence="5">
    <location>
        <begin position="119"/>
        <end position="238"/>
    </location>
</feature>
<dbReference type="AlphaFoldDB" id="B0DWP7"/>
<feature type="compositionally biased region" description="Polar residues" evidence="4">
    <location>
        <begin position="313"/>
        <end position="325"/>
    </location>
</feature>
<feature type="domain" description="Crinkler effector protein N-terminal" evidence="5">
    <location>
        <begin position="7"/>
        <end position="69"/>
    </location>
</feature>
<dbReference type="Pfam" id="PF20147">
    <property type="entry name" value="Crinkler"/>
    <property type="match status" value="2"/>
</dbReference>
<dbReference type="InParanoid" id="B0DWP7"/>
<protein>
    <submittedName>
        <fullName evidence="6">Predicted protein</fullName>
    </submittedName>
</protein>
<dbReference type="Proteomes" id="UP000001194">
    <property type="component" value="Unassembled WGS sequence"/>
</dbReference>
<evidence type="ECO:0000256" key="3">
    <source>
        <dbReference type="ARBA" id="ARBA00022525"/>
    </source>
</evidence>
<feature type="region of interest" description="Disordered" evidence="4">
    <location>
        <begin position="267"/>
        <end position="325"/>
    </location>
</feature>
<evidence type="ECO:0000313" key="6">
    <source>
        <dbReference type="EMBL" id="EDR01020.1"/>
    </source>
</evidence>